<feature type="region of interest" description="Disordered" evidence="1">
    <location>
        <begin position="313"/>
        <end position="346"/>
    </location>
</feature>
<feature type="signal peptide" evidence="2">
    <location>
        <begin position="1"/>
        <end position="19"/>
    </location>
</feature>
<feature type="compositionally biased region" description="Low complexity" evidence="1">
    <location>
        <begin position="457"/>
        <end position="528"/>
    </location>
</feature>
<gene>
    <name evidence="3" type="ORF">QC763_100750</name>
</gene>
<evidence type="ECO:0000256" key="2">
    <source>
        <dbReference type="SAM" id="SignalP"/>
    </source>
</evidence>
<feature type="compositionally biased region" description="Basic and acidic residues" evidence="1">
    <location>
        <begin position="190"/>
        <end position="204"/>
    </location>
</feature>
<comment type="caution">
    <text evidence="3">The sequence shown here is derived from an EMBL/GenBank/DDBJ whole genome shotgun (WGS) entry which is preliminary data.</text>
</comment>
<feature type="region of interest" description="Disordered" evidence="1">
    <location>
        <begin position="451"/>
        <end position="528"/>
    </location>
</feature>
<accession>A0ABR0HVI2</accession>
<reference evidence="3 4" key="1">
    <citation type="journal article" date="2023" name="bioRxiv">
        <title>High-quality genome assemblies of four members of thePodospora anserinaspecies complex.</title>
        <authorList>
            <person name="Ament-Velasquez S.L."/>
            <person name="Vogan A.A."/>
            <person name="Wallerman O."/>
            <person name="Hartmann F."/>
            <person name="Gautier V."/>
            <person name="Silar P."/>
            <person name="Giraud T."/>
            <person name="Johannesson H."/>
        </authorList>
    </citation>
    <scope>NUCLEOTIDE SEQUENCE [LARGE SCALE GENOMIC DNA]</scope>
    <source>
        <strain evidence="3 4">CBS 411.78</strain>
    </source>
</reference>
<evidence type="ECO:0000313" key="3">
    <source>
        <dbReference type="EMBL" id="KAK4672091.1"/>
    </source>
</evidence>
<feature type="region of interest" description="Disordered" evidence="1">
    <location>
        <begin position="79"/>
        <end position="98"/>
    </location>
</feature>
<feature type="region of interest" description="Disordered" evidence="1">
    <location>
        <begin position="368"/>
        <end position="415"/>
    </location>
</feature>
<dbReference type="Proteomes" id="UP001326199">
    <property type="component" value="Unassembled WGS sequence"/>
</dbReference>
<evidence type="ECO:0000313" key="4">
    <source>
        <dbReference type="Proteomes" id="UP001326199"/>
    </source>
</evidence>
<keyword evidence="4" id="KW-1185">Reference proteome</keyword>
<feature type="compositionally biased region" description="Polar residues" evidence="1">
    <location>
        <begin position="391"/>
        <end position="401"/>
    </location>
</feature>
<feature type="region of interest" description="Disordered" evidence="1">
    <location>
        <begin position="118"/>
        <end position="164"/>
    </location>
</feature>
<keyword evidence="2" id="KW-0732">Signal</keyword>
<dbReference type="EMBL" id="JAFFHB010000001">
    <property type="protein sequence ID" value="KAK4672091.1"/>
    <property type="molecule type" value="Genomic_DNA"/>
</dbReference>
<feature type="region of interest" description="Disordered" evidence="1">
    <location>
        <begin position="31"/>
        <end position="73"/>
    </location>
</feature>
<feature type="compositionally biased region" description="Polar residues" evidence="1">
    <location>
        <begin position="368"/>
        <end position="383"/>
    </location>
</feature>
<feature type="chain" id="PRO_5045947585" evidence="2">
    <location>
        <begin position="20"/>
        <end position="528"/>
    </location>
</feature>
<name>A0ABR0HVI2_9PEZI</name>
<feature type="compositionally biased region" description="Low complexity" evidence="1">
    <location>
        <begin position="273"/>
        <end position="286"/>
    </location>
</feature>
<feature type="compositionally biased region" description="Polar residues" evidence="1">
    <location>
        <begin position="118"/>
        <end position="149"/>
    </location>
</feature>
<dbReference type="RefSeq" id="XP_062769413.1">
    <property type="nucleotide sequence ID" value="XM_062906621.1"/>
</dbReference>
<feature type="region of interest" description="Disordered" evidence="1">
    <location>
        <begin position="186"/>
        <end position="227"/>
    </location>
</feature>
<feature type="compositionally biased region" description="Low complexity" evidence="1">
    <location>
        <begin position="45"/>
        <end position="56"/>
    </location>
</feature>
<dbReference type="GeneID" id="87926964"/>
<evidence type="ECO:0000256" key="1">
    <source>
        <dbReference type="SAM" id="MobiDB-lite"/>
    </source>
</evidence>
<feature type="region of interest" description="Disordered" evidence="1">
    <location>
        <begin position="269"/>
        <end position="297"/>
    </location>
</feature>
<sequence>MHISRTVLTTIAIAATGSALPASSCGNGNCPHNGGNTRISSGNDQGAQQGQQGQQGRFDKTRQNGNGGLSTRSHDLMFAAGHGADSGNQMGGSNTGNNGLYDKSGDYLGKKELNHESLQLSTTSGGSNIPFTKEQQYQPRSEVNSGLHKNNNGQQQQQQQQVQENGQLMTTLDKIRELLFGPQQQQNLERQQEGKGKTQVRRSEVQGQQQQGPMGSGALGNAGRFESNAYPQNSLEQERQRLRNGQLEQPLGNNVNKDEGLTQGQNQRIHLDNGNQGQQSTNGQLQSAIKGGEHQNPAMKEQDVPTIVISQHEKVQPRGQGQSSSKGSSASTNNEGDSESTKFVQPAQMKTYNQEDTPMQQKLEKGISSSQLLNKGENNNQGRLSGRAEHQNTNSGMTNGQDAKAEKVLGSSDQGQQWGQIQDELKKCLYVAGQQGDINMLRDCFNNDADKMSGSLQGQQGQQGQQQQRFDSNNSGQNQGQQGQQQQRFDSNNSGQNQGQQGQQQQQRFDSNNSGQNQGQLQGNKVQA</sequence>
<protein>
    <submittedName>
        <fullName evidence="3">Uncharacterized protein</fullName>
    </submittedName>
</protein>
<proteinExistence type="predicted"/>
<feature type="compositionally biased region" description="Low complexity" evidence="1">
    <location>
        <begin position="150"/>
        <end position="164"/>
    </location>
</feature>
<organism evidence="3 4">
    <name type="scientific">Podospora pseudopauciseta</name>
    <dbReference type="NCBI Taxonomy" id="2093780"/>
    <lineage>
        <taxon>Eukaryota</taxon>
        <taxon>Fungi</taxon>
        <taxon>Dikarya</taxon>
        <taxon>Ascomycota</taxon>
        <taxon>Pezizomycotina</taxon>
        <taxon>Sordariomycetes</taxon>
        <taxon>Sordariomycetidae</taxon>
        <taxon>Sordariales</taxon>
        <taxon>Podosporaceae</taxon>
        <taxon>Podospora</taxon>
    </lineage>
</organism>
<feature type="compositionally biased region" description="Low complexity" evidence="1">
    <location>
        <begin position="319"/>
        <end position="331"/>
    </location>
</feature>